<feature type="region of interest" description="Disordered" evidence="1">
    <location>
        <begin position="40"/>
        <end position="86"/>
    </location>
</feature>
<reference evidence="2 3" key="1">
    <citation type="submission" date="2016-03" db="EMBL/GenBank/DDBJ databases">
        <title>Whole genome sequencing of Grifola frondosa 9006-11.</title>
        <authorList>
            <person name="Min B."/>
            <person name="Park H."/>
            <person name="Kim J.-G."/>
            <person name="Cho H."/>
            <person name="Oh Y.-L."/>
            <person name="Kong W.-S."/>
            <person name="Choi I.-G."/>
        </authorList>
    </citation>
    <scope>NUCLEOTIDE SEQUENCE [LARGE SCALE GENOMIC DNA]</scope>
    <source>
        <strain evidence="2 3">9006-11</strain>
    </source>
</reference>
<accession>A0A1C7LWY1</accession>
<protein>
    <submittedName>
        <fullName evidence="2">Uncharacterized protein</fullName>
    </submittedName>
</protein>
<dbReference type="Proteomes" id="UP000092993">
    <property type="component" value="Unassembled WGS sequence"/>
</dbReference>
<evidence type="ECO:0000313" key="3">
    <source>
        <dbReference type="Proteomes" id="UP000092993"/>
    </source>
</evidence>
<name>A0A1C7LWY1_GRIFR</name>
<feature type="compositionally biased region" description="Low complexity" evidence="1">
    <location>
        <begin position="57"/>
        <end position="67"/>
    </location>
</feature>
<keyword evidence="3" id="KW-1185">Reference proteome</keyword>
<dbReference type="EMBL" id="LUGG01000020">
    <property type="protein sequence ID" value="OBZ68539.1"/>
    <property type="molecule type" value="Genomic_DNA"/>
</dbReference>
<evidence type="ECO:0000313" key="2">
    <source>
        <dbReference type="EMBL" id="OBZ68539.1"/>
    </source>
</evidence>
<dbReference type="AlphaFoldDB" id="A0A1C7LWY1"/>
<comment type="caution">
    <text evidence="2">The sequence shown here is derived from an EMBL/GenBank/DDBJ whole genome shotgun (WGS) entry which is preliminary data.</text>
</comment>
<sequence>MHCPLPMYVPGARPPSHLCTPVVPPAASFDPSPPPWPRLPSIFGHSCPTHRPPSRPSHPLHSPGPGLANQPHPAARLSLPIPMAKR</sequence>
<proteinExistence type="predicted"/>
<evidence type="ECO:0000256" key="1">
    <source>
        <dbReference type="SAM" id="MobiDB-lite"/>
    </source>
</evidence>
<gene>
    <name evidence="2" type="ORF">A0H81_11532</name>
</gene>
<organism evidence="2 3">
    <name type="scientific">Grifola frondosa</name>
    <name type="common">Maitake</name>
    <name type="synonym">Polyporus frondosus</name>
    <dbReference type="NCBI Taxonomy" id="5627"/>
    <lineage>
        <taxon>Eukaryota</taxon>
        <taxon>Fungi</taxon>
        <taxon>Dikarya</taxon>
        <taxon>Basidiomycota</taxon>
        <taxon>Agaricomycotina</taxon>
        <taxon>Agaricomycetes</taxon>
        <taxon>Polyporales</taxon>
        <taxon>Grifolaceae</taxon>
        <taxon>Grifola</taxon>
    </lineage>
</organism>